<dbReference type="PANTHER" id="PTHR42770">
    <property type="entry name" value="AMINO ACID TRANSPORTER-RELATED"/>
    <property type="match status" value="1"/>
</dbReference>
<dbReference type="PANTHER" id="PTHR42770:SF11">
    <property type="entry name" value="INNER MEMBRANE TRANSPORT PROTEIN YBAT"/>
    <property type="match status" value="1"/>
</dbReference>
<evidence type="ECO:0008006" key="9">
    <source>
        <dbReference type="Google" id="ProtNLM"/>
    </source>
</evidence>
<keyword evidence="4 6" id="KW-1133">Transmembrane helix</keyword>
<evidence type="ECO:0000256" key="5">
    <source>
        <dbReference type="ARBA" id="ARBA00023136"/>
    </source>
</evidence>
<feature type="transmembrane region" description="Helical" evidence="6">
    <location>
        <begin position="263"/>
        <end position="295"/>
    </location>
</feature>
<feature type="transmembrane region" description="Helical" evidence="6">
    <location>
        <begin position="87"/>
        <end position="107"/>
    </location>
</feature>
<reference evidence="8" key="1">
    <citation type="submission" date="2016-11" db="EMBL/GenBank/DDBJ databases">
        <authorList>
            <person name="Varghese N."/>
            <person name="Submissions S."/>
        </authorList>
    </citation>
    <scope>NUCLEOTIDE SEQUENCE [LARGE SCALE GENOMIC DNA]</scope>
    <source>
        <strain evidence="8">313</strain>
    </source>
</reference>
<evidence type="ECO:0000256" key="1">
    <source>
        <dbReference type="ARBA" id="ARBA00004651"/>
    </source>
</evidence>
<dbReference type="InterPro" id="IPR050367">
    <property type="entry name" value="APC_superfamily"/>
</dbReference>
<feature type="transmembrane region" description="Helical" evidence="6">
    <location>
        <begin position="368"/>
        <end position="386"/>
    </location>
</feature>
<accession>A0A1N6HMR7</accession>
<feature type="transmembrane region" description="Helical" evidence="6">
    <location>
        <begin position="217"/>
        <end position="243"/>
    </location>
</feature>
<dbReference type="Proteomes" id="UP000184758">
    <property type="component" value="Unassembled WGS sequence"/>
</dbReference>
<evidence type="ECO:0000313" key="8">
    <source>
        <dbReference type="Proteomes" id="UP000184758"/>
    </source>
</evidence>
<feature type="transmembrane region" description="Helical" evidence="6">
    <location>
        <begin position="340"/>
        <end position="361"/>
    </location>
</feature>
<dbReference type="InterPro" id="IPR002293">
    <property type="entry name" value="AA/rel_permease1"/>
</dbReference>
<feature type="transmembrane region" description="Helical" evidence="6">
    <location>
        <begin position="149"/>
        <end position="167"/>
    </location>
</feature>
<dbReference type="Gene3D" id="1.20.1740.10">
    <property type="entry name" value="Amino acid/polyamine transporter I"/>
    <property type="match status" value="1"/>
</dbReference>
<dbReference type="Pfam" id="PF13520">
    <property type="entry name" value="AA_permease_2"/>
    <property type="match status" value="1"/>
</dbReference>
<evidence type="ECO:0000256" key="4">
    <source>
        <dbReference type="ARBA" id="ARBA00022989"/>
    </source>
</evidence>
<dbReference type="eggNOG" id="COG0531">
    <property type="taxonomic scope" value="Bacteria"/>
</dbReference>
<dbReference type="PIRSF" id="PIRSF006060">
    <property type="entry name" value="AA_transporter"/>
    <property type="match status" value="1"/>
</dbReference>
<dbReference type="OrthoDB" id="3181223at2"/>
<comment type="subcellular location">
    <subcellularLocation>
        <location evidence="1">Cell membrane</location>
        <topology evidence="1">Multi-pass membrane protein</topology>
    </subcellularLocation>
</comment>
<feature type="transmembrane region" description="Helical" evidence="6">
    <location>
        <begin position="119"/>
        <end position="137"/>
    </location>
</feature>
<evidence type="ECO:0000256" key="3">
    <source>
        <dbReference type="ARBA" id="ARBA00022692"/>
    </source>
</evidence>
<gene>
    <name evidence="7" type="ORF">SAMN05878443_1959</name>
</gene>
<proteinExistence type="predicted"/>
<dbReference type="AlphaFoldDB" id="A0A1N6HMR7"/>
<dbReference type="GO" id="GO:0022857">
    <property type="term" value="F:transmembrane transporter activity"/>
    <property type="evidence" value="ECO:0007669"/>
    <property type="project" value="InterPro"/>
</dbReference>
<evidence type="ECO:0000313" key="7">
    <source>
        <dbReference type="EMBL" id="SIO21026.1"/>
    </source>
</evidence>
<feature type="transmembrane region" description="Helical" evidence="6">
    <location>
        <begin position="392"/>
        <end position="413"/>
    </location>
</feature>
<name>A0A1N6HMR7_9LACT</name>
<organism evidence="7 8">
    <name type="scientific">Carnobacterium alterfunditum</name>
    <dbReference type="NCBI Taxonomy" id="28230"/>
    <lineage>
        <taxon>Bacteria</taxon>
        <taxon>Bacillati</taxon>
        <taxon>Bacillota</taxon>
        <taxon>Bacilli</taxon>
        <taxon>Lactobacillales</taxon>
        <taxon>Carnobacteriaceae</taxon>
        <taxon>Carnobacterium</taxon>
    </lineage>
</organism>
<evidence type="ECO:0000256" key="2">
    <source>
        <dbReference type="ARBA" id="ARBA00022475"/>
    </source>
</evidence>
<keyword evidence="8" id="KW-1185">Reference proteome</keyword>
<evidence type="ECO:0000256" key="6">
    <source>
        <dbReference type="SAM" id="Phobius"/>
    </source>
</evidence>
<dbReference type="EMBL" id="FSRN01000001">
    <property type="protein sequence ID" value="SIO21026.1"/>
    <property type="molecule type" value="Genomic_DNA"/>
</dbReference>
<dbReference type="STRING" id="28230.SAMN05878443_1959"/>
<keyword evidence="3 6" id="KW-0812">Transmembrane</keyword>
<feature type="transmembrane region" description="Helical" evidence="6">
    <location>
        <begin position="12"/>
        <end position="33"/>
    </location>
</feature>
<sequence>MAKDKKMSFNATWSMAVGGMVGGGIFSVLGVIIGIAGQWAWLSFVLAGFTALISAHSYSQLSIKYKKSGGAFTFLNEIDHEGIAGSLSWLLILGYILTMSVYAFTFGHYVSYIFDLGSWFPRILAFSIIAVLALVNLRGVGDLSRVEIITVWGKLFILLGLSIFGILDWNPEQLTSGIEMKSASNAIVGAATIFMAYEGFQLLSYDYEDIKEPEKTLPRATISAVIAVIGIYILVALGATMLVGAETLIQEKEVALAIAGKQAFGIAGLILVTIAATFSTASAINATLFSTGRLMETVAKKKDLPQLFVKENQANIPFYAILIIAALAAILATLGSLDVLVSAASLIFLVTFGIVNYIGFLQKIKYRVLSFLGAIACLIAIVLSSYEQLKSNPIPLIVMVSLILLVLIGRPYLMKKING</sequence>
<feature type="transmembrane region" description="Helical" evidence="6">
    <location>
        <begin position="39"/>
        <end position="58"/>
    </location>
</feature>
<keyword evidence="2" id="KW-1003">Cell membrane</keyword>
<keyword evidence="5 6" id="KW-0472">Membrane</keyword>
<feature type="transmembrane region" description="Helical" evidence="6">
    <location>
        <begin position="187"/>
        <end position="205"/>
    </location>
</feature>
<feature type="transmembrane region" description="Helical" evidence="6">
    <location>
        <begin position="316"/>
        <end position="334"/>
    </location>
</feature>
<dbReference type="GO" id="GO:0005886">
    <property type="term" value="C:plasma membrane"/>
    <property type="evidence" value="ECO:0007669"/>
    <property type="project" value="UniProtKB-SubCell"/>
</dbReference>
<protein>
    <recommendedName>
        <fullName evidence="9">Amino acid:proton symporter, ABT family</fullName>
    </recommendedName>
</protein>
<dbReference type="RefSeq" id="WP_034545571.1">
    <property type="nucleotide sequence ID" value="NZ_FSRN01000001.1"/>
</dbReference>